<gene>
    <name evidence="1" type="ORF">AKO1_006773</name>
</gene>
<organism evidence="1 2">
    <name type="scientific">Acrasis kona</name>
    <dbReference type="NCBI Taxonomy" id="1008807"/>
    <lineage>
        <taxon>Eukaryota</taxon>
        <taxon>Discoba</taxon>
        <taxon>Heterolobosea</taxon>
        <taxon>Tetramitia</taxon>
        <taxon>Eutetramitia</taxon>
        <taxon>Acrasidae</taxon>
        <taxon>Acrasis</taxon>
    </lineage>
</organism>
<keyword evidence="2" id="KW-1185">Reference proteome</keyword>
<reference evidence="1 2" key="1">
    <citation type="submission" date="2024-03" db="EMBL/GenBank/DDBJ databases">
        <title>The Acrasis kona genome and developmental transcriptomes reveal deep origins of eukaryotic multicellular pathways.</title>
        <authorList>
            <person name="Sheikh S."/>
            <person name="Fu C.-J."/>
            <person name="Brown M.W."/>
            <person name="Baldauf S.L."/>
        </authorList>
    </citation>
    <scope>NUCLEOTIDE SEQUENCE [LARGE SCALE GENOMIC DNA]</scope>
    <source>
        <strain evidence="1 2">ATCC MYA-3509</strain>
    </source>
</reference>
<dbReference type="AlphaFoldDB" id="A0AAW2ZNE9"/>
<proteinExistence type="predicted"/>
<sequence>MYSDPQFQKKTTHYDWSHPLMLTLLPTCSHRTYQLVLERRVSRLVRSFSGILMRVVYRQCFKTPHKLLKRERNNTKTARLRRAPQHHV</sequence>
<comment type="caution">
    <text evidence="1">The sequence shown here is derived from an EMBL/GenBank/DDBJ whole genome shotgun (WGS) entry which is preliminary data.</text>
</comment>
<evidence type="ECO:0000313" key="1">
    <source>
        <dbReference type="EMBL" id="KAL0490192.1"/>
    </source>
</evidence>
<accession>A0AAW2ZNE9</accession>
<name>A0AAW2ZNE9_9EUKA</name>
<dbReference type="Proteomes" id="UP001431209">
    <property type="component" value="Unassembled WGS sequence"/>
</dbReference>
<evidence type="ECO:0000313" key="2">
    <source>
        <dbReference type="Proteomes" id="UP001431209"/>
    </source>
</evidence>
<protein>
    <submittedName>
        <fullName evidence="1">Uncharacterized protein</fullName>
    </submittedName>
</protein>
<dbReference type="EMBL" id="JAOPGA020001651">
    <property type="protein sequence ID" value="KAL0490192.1"/>
    <property type="molecule type" value="Genomic_DNA"/>
</dbReference>